<keyword evidence="7 8" id="KW-0378">Hydrolase</keyword>
<dbReference type="GO" id="GO:0004239">
    <property type="term" value="F:initiator methionyl aminopeptidase activity"/>
    <property type="evidence" value="ECO:0007669"/>
    <property type="project" value="UniProtKB-UniRule"/>
</dbReference>
<proteinExistence type="inferred from homology"/>
<dbReference type="SUPFAM" id="SSF55920">
    <property type="entry name" value="Creatinase/aminopeptidase"/>
    <property type="match status" value="1"/>
</dbReference>
<comment type="subunit">
    <text evidence="8">Monomer.</text>
</comment>
<dbReference type="Proteomes" id="UP000005233">
    <property type="component" value="Chromosome"/>
</dbReference>
<dbReference type="InterPro" id="IPR036388">
    <property type="entry name" value="WH-like_DNA-bd_sf"/>
</dbReference>
<protein>
    <recommendedName>
        <fullName evidence="8 9">Methionine aminopeptidase</fullName>
        <shortName evidence="8">MAP</shortName>
        <shortName evidence="8">MetAP</shortName>
        <ecNumber evidence="8 9">3.4.11.18</ecNumber>
    </recommendedName>
    <alternativeName>
        <fullName evidence="8">Peptidase M</fullName>
    </alternativeName>
</protein>
<dbReference type="InterPro" id="IPR036005">
    <property type="entry name" value="Creatinase/aminopeptidase-like"/>
</dbReference>
<dbReference type="SUPFAM" id="SSF46785">
    <property type="entry name" value="Winged helix' DNA-binding domain"/>
    <property type="match status" value="1"/>
</dbReference>
<dbReference type="EMBL" id="CP003243">
    <property type="protein sequence ID" value="AFD00319.1"/>
    <property type="molecule type" value="Genomic_DNA"/>
</dbReference>
<dbReference type="HOGENOM" id="CLU_015857_7_0_2"/>
<dbReference type="HAMAP" id="MF_01975">
    <property type="entry name" value="MetAP_2_arc"/>
    <property type="match status" value="1"/>
</dbReference>
<organism evidence="11 12">
    <name type="scientific">Methanocella conradii (strain DSM 24694 / JCM 17849 / CGMCC 1.5162 / HZ254)</name>
    <dbReference type="NCBI Taxonomy" id="1041930"/>
    <lineage>
        <taxon>Archaea</taxon>
        <taxon>Methanobacteriati</taxon>
        <taxon>Methanobacteriota</taxon>
        <taxon>Stenosarchaea group</taxon>
        <taxon>Methanomicrobia</taxon>
        <taxon>Methanocellales</taxon>
        <taxon>Methanocellaceae</taxon>
        <taxon>Methanocella</taxon>
    </lineage>
</organism>
<dbReference type="Gene3D" id="3.90.230.10">
    <property type="entry name" value="Creatinase/methionine aminopeptidase superfamily"/>
    <property type="match status" value="1"/>
</dbReference>
<dbReference type="GO" id="GO:0006508">
    <property type="term" value="P:proteolysis"/>
    <property type="evidence" value="ECO:0007669"/>
    <property type="project" value="UniProtKB-KW"/>
</dbReference>
<feature type="domain" description="Peptidase M24" evidence="10">
    <location>
        <begin position="14"/>
        <end position="202"/>
    </location>
</feature>
<dbReference type="OrthoDB" id="372008at2157"/>
<comment type="cofactor">
    <cofactor evidence="2">
        <name>Mn(2+)</name>
        <dbReference type="ChEBI" id="CHEBI:29035"/>
    </cofactor>
</comment>
<dbReference type="AlphaFoldDB" id="H8I768"/>
<evidence type="ECO:0000256" key="6">
    <source>
        <dbReference type="ARBA" id="ARBA00022723"/>
    </source>
</evidence>
<feature type="binding site" evidence="8">
    <location>
        <position position="100"/>
    </location>
    <ligand>
        <name>a divalent metal cation</name>
        <dbReference type="ChEBI" id="CHEBI:60240"/>
        <label>1</label>
    </ligand>
</feature>
<dbReference type="Gene3D" id="1.10.10.10">
    <property type="entry name" value="Winged helix-like DNA-binding domain superfamily/Winged helix DNA-binding domain"/>
    <property type="match status" value="1"/>
</dbReference>
<evidence type="ECO:0000313" key="12">
    <source>
        <dbReference type="Proteomes" id="UP000005233"/>
    </source>
</evidence>
<comment type="similarity">
    <text evidence="8">Belongs to the peptidase M24A family. Methionine aminopeptidase archaeal type 2 subfamily.</text>
</comment>
<evidence type="ECO:0000256" key="7">
    <source>
        <dbReference type="ARBA" id="ARBA00022801"/>
    </source>
</evidence>
<evidence type="ECO:0000256" key="1">
    <source>
        <dbReference type="ARBA" id="ARBA00000294"/>
    </source>
</evidence>
<dbReference type="RefSeq" id="WP_014406150.1">
    <property type="nucleotide sequence ID" value="NC_017034.1"/>
</dbReference>
<feature type="binding site" evidence="8">
    <location>
        <position position="161"/>
    </location>
    <ligand>
        <name>a divalent metal cation</name>
        <dbReference type="ChEBI" id="CHEBI:60240"/>
        <label>2</label>
        <note>catalytic</note>
    </ligand>
</feature>
<dbReference type="KEGG" id="mez:Mtc_1567"/>
<sequence length="296" mass="32670">MRSTLESDEVLFYERAGHIIKKARAAIKPSIKEGVRLLDVAERVERFILDEGAKLPFPCTIAINHVASHYTPSRDDERAFRKGELVKLDFGACVEGYVADSAFTVEVEASENAGLIEAAEMALSAGIACIRPGVRVSEVGRAMEMAASSKGFRTLKDLLGHSLGRYRLHGGLTIPAYDDGSDMKIREGDVLAIEPFLTEGSGAVVRQDGGNIYQLIRNGEIYVHGHEERELLAYIWKRFGSFPFAERWLPRPDRLQELVRAACVKSIPIMVEADGAPVAQAERTVIVERDGCRIIT</sequence>
<comment type="cofactor">
    <cofactor evidence="3">
        <name>Fe(2+)</name>
        <dbReference type="ChEBI" id="CHEBI:29033"/>
    </cofactor>
</comment>
<dbReference type="InterPro" id="IPR036390">
    <property type="entry name" value="WH_DNA-bd_sf"/>
</dbReference>
<evidence type="ECO:0000256" key="5">
    <source>
        <dbReference type="ARBA" id="ARBA00022670"/>
    </source>
</evidence>
<evidence type="ECO:0000256" key="2">
    <source>
        <dbReference type="ARBA" id="ARBA00001936"/>
    </source>
</evidence>
<gene>
    <name evidence="11" type="primary">map-1</name>
    <name evidence="8" type="synonym">map</name>
    <name evidence="11" type="ordered locus">Mtc_1567</name>
</gene>
<keyword evidence="12" id="KW-1185">Reference proteome</keyword>
<reference evidence="11 12" key="1">
    <citation type="journal article" date="2012" name="J. Bacteriol.">
        <title>Complete genome sequence of a thermophilic methanogen, Methanocella conradii HZ254, isolated from Chinese rice field soil.</title>
        <authorList>
            <person name="Lu Z."/>
            <person name="Lu Y."/>
        </authorList>
    </citation>
    <scope>NUCLEOTIDE SEQUENCE [LARGE SCALE GENOMIC DNA]</scope>
    <source>
        <strain evidence="12">DSM 24694 / JCM 17849 / CGMCC 1.5162 / HZ254</strain>
    </source>
</reference>
<feature type="binding site" evidence="8">
    <location>
        <position position="282"/>
    </location>
    <ligand>
        <name>a divalent metal cation</name>
        <dbReference type="ChEBI" id="CHEBI:60240"/>
        <label>2</label>
        <note>catalytic</note>
    </ligand>
</feature>
<accession>H8I768</accession>
<feature type="binding site" evidence="8">
    <location>
        <position position="100"/>
    </location>
    <ligand>
        <name>a divalent metal cation</name>
        <dbReference type="ChEBI" id="CHEBI:60240"/>
        <label>2</label>
        <note>catalytic</note>
    </ligand>
</feature>
<comment type="catalytic activity">
    <reaction evidence="1 8 9">
        <text>Release of N-terminal amino acids, preferentially methionine, from peptides and arylamides.</text>
        <dbReference type="EC" id="3.4.11.18"/>
    </reaction>
</comment>
<evidence type="ECO:0000313" key="11">
    <source>
        <dbReference type="EMBL" id="AFD00319.1"/>
    </source>
</evidence>
<evidence type="ECO:0000256" key="4">
    <source>
        <dbReference type="ARBA" id="ARBA00022438"/>
    </source>
</evidence>
<name>H8I768_METCZ</name>
<feature type="binding site" evidence="8">
    <location>
        <position position="69"/>
    </location>
    <ligand>
        <name>substrate</name>
    </ligand>
</feature>
<dbReference type="InterPro" id="IPR000994">
    <property type="entry name" value="Pept_M24"/>
</dbReference>
<dbReference type="InterPro" id="IPR001714">
    <property type="entry name" value="Pept_M24_MAP"/>
</dbReference>
<evidence type="ECO:0000256" key="3">
    <source>
        <dbReference type="ARBA" id="ARBA00001954"/>
    </source>
</evidence>
<dbReference type="PRINTS" id="PR00599">
    <property type="entry name" value="MAPEPTIDASE"/>
</dbReference>
<dbReference type="EC" id="3.4.11.18" evidence="8 9"/>
<dbReference type="InterPro" id="IPR002468">
    <property type="entry name" value="Pept_M24A_MAP2"/>
</dbReference>
<dbReference type="GO" id="GO:0046872">
    <property type="term" value="F:metal ion binding"/>
    <property type="evidence" value="ECO:0007669"/>
    <property type="project" value="UniProtKB-UniRule"/>
</dbReference>
<evidence type="ECO:0000256" key="9">
    <source>
        <dbReference type="RuleBase" id="RU003653"/>
    </source>
</evidence>
<feature type="binding site" evidence="8">
    <location>
        <position position="282"/>
    </location>
    <ligand>
        <name>a divalent metal cation</name>
        <dbReference type="ChEBI" id="CHEBI:60240"/>
        <label>1</label>
    </ligand>
</feature>
<keyword evidence="5 8" id="KW-0645">Protease</keyword>
<evidence type="ECO:0000259" key="10">
    <source>
        <dbReference type="Pfam" id="PF00557"/>
    </source>
</evidence>
<dbReference type="GO" id="GO:0070006">
    <property type="term" value="F:metalloaminopeptidase activity"/>
    <property type="evidence" value="ECO:0007669"/>
    <property type="project" value="UniProtKB-UniRule"/>
</dbReference>
<keyword evidence="6 8" id="KW-0479">Metal-binding</keyword>
<dbReference type="eggNOG" id="arCOG01001">
    <property type="taxonomic scope" value="Archaea"/>
</dbReference>
<dbReference type="NCBIfam" id="TIGR00501">
    <property type="entry name" value="met_pdase_II"/>
    <property type="match status" value="1"/>
</dbReference>
<dbReference type="PANTHER" id="PTHR45777">
    <property type="entry name" value="METHIONINE AMINOPEPTIDASE 2"/>
    <property type="match status" value="1"/>
</dbReference>
<dbReference type="InterPro" id="IPR050247">
    <property type="entry name" value="Met_Aminopeptidase_Type2"/>
</dbReference>
<dbReference type="GeneID" id="11971705"/>
<dbReference type="STRING" id="1041930.Mtc_1567"/>
<keyword evidence="4 8" id="KW-0031">Aminopeptidase</keyword>
<dbReference type="GO" id="GO:0005737">
    <property type="term" value="C:cytoplasm"/>
    <property type="evidence" value="ECO:0007669"/>
    <property type="project" value="TreeGrafter"/>
</dbReference>
<comment type="function">
    <text evidence="8 9">Removes the N-terminal methionine from nascent proteins. The N-terminal methionine is often cleaved when the second residue in the primary sequence is small and uncharged (Met-Ala-, Cys, Gly, Pro, Ser, Thr, or Val).</text>
</comment>
<dbReference type="PANTHER" id="PTHR45777:SF2">
    <property type="entry name" value="METHIONINE AMINOPEPTIDASE 2"/>
    <property type="match status" value="1"/>
</dbReference>
<evidence type="ECO:0000256" key="8">
    <source>
        <dbReference type="HAMAP-Rule" id="MF_01975"/>
    </source>
</evidence>
<feature type="binding site" evidence="8">
    <location>
        <position position="89"/>
    </location>
    <ligand>
        <name>a divalent metal cation</name>
        <dbReference type="ChEBI" id="CHEBI:60240"/>
        <label>1</label>
    </ligand>
</feature>
<dbReference type="Pfam" id="PF00557">
    <property type="entry name" value="Peptidase_M24"/>
    <property type="match status" value="1"/>
</dbReference>
<feature type="binding site" evidence="8">
    <location>
        <position position="169"/>
    </location>
    <ligand>
        <name>substrate</name>
    </ligand>
</feature>
<feature type="binding site" evidence="8">
    <location>
        <position position="194"/>
    </location>
    <ligand>
        <name>a divalent metal cation</name>
        <dbReference type="ChEBI" id="CHEBI:60240"/>
        <label>2</label>
        <note>catalytic</note>
    </ligand>
</feature>
<dbReference type="InterPro" id="IPR028595">
    <property type="entry name" value="MetAP_archaeal"/>
</dbReference>
<comment type="cofactor">
    <cofactor evidence="8">
        <name>Co(2+)</name>
        <dbReference type="ChEBI" id="CHEBI:48828"/>
    </cofactor>
    <cofactor evidence="8">
        <name>Zn(2+)</name>
        <dbReference type="ChEBI" id="CHEBI:29105"/>
    </cofactor>
    <cofactor evidence="8">
        <name>Mn(2+)</name>
        <dbReference type="ChEBI" id="CHEBI:29035"/>
    </cofactor>
    <cofactor evidence="8">
        <name>Fe(2+)</name>
        <dbReference type="ChEBI" id="CHEBI:29033"/>
    </cofactor>
    <text evidence="8">Binds 2 divalent metal cations per subunit. Has a high-affinity and a low affinity metal-binding site. The true nature of the physiological cofactor is under debate. The enzyme is active with cobalt, zinc, manganese or divalent iron ions. Most likely, methionine aminopeptidases function as mononuclear Fe(2+)-metalloproteases under physiological conditions, and the catalytically relevant metal-binding site has been assigned to the histidine-containing high-affinity site.</text>
</comment>